<evidence type="ECO:0000256" key="6">
    <source>
        <dbReference type="ARBA" id="ARBA00023136"/>
    </source>
</evidence>
<dbReference type="SUPFAM" id="SSF53850">
    <property type="entry name" value="Periplasmic binding protein-like II"/>
    <property type="match status" value="1"/>
</dbReference>
<dbReference type="Gene3D" id="3.40.190.10">
    <property type="entry name" value="Periplasmic binding protein-like II"/>
    <property type="match status" value="2"/>
</dbReference>
<keyword evidence="5 9" id="KW-1133">Transmembrane helix</keyword>
<evidence type="ECO:0000256" key="3">
    <source>
        <dbReference type="ARBA" id="ARBA00022475"/>
    </source>
</evidence>
<dbReference type="EMBL" id="OU898277">
    <property type="protein sequence ID" value="CAG9829190.1"/>
    <property type="molecule type" value="Genomic_DNA"/>
</dbReference>
<feature type="domain" description="Ionotropic glutamate receptor C-terminal" evidence="10">
    <location>
        <begin position="505"/>
        <end position="664"/>
    </location>
</feature>
<feature type="transmembrane region" description="Helical" evidence="9">
    <location>
        <begin position="538"/>
        <end position="562"/>
    </location>
</feature>
<keyword evidence="12" id="KW-1185">Reference proteome</keyword>
<comment type="similarity">
    <text evidence="2">Belongs to the glutamate-gated ion channel (TC 1.A.10.1) family.</text>
</comment>
<name>A0A9N9XBA1_DIABA</name>
<evidence type="ECO:0000313" key="12">
    <source>
        <dbReference type="Proteomes" id="UP001153709"/>
    </source>
</evidence>
<proteinExistence type="inferred from homology"/>
<evidence type="ECO:0000256" key="8">
    <source>
        <dbReference type="ARBA" id="ARBA00023180"/>
    </source>
</evidence>
<keyword evidence="6 9" id="KW-0472">Membrane</keyword>
<evidence type="ECO:0000256" key="7">
    <source>
        <dbReference type="ARBA" id="ARBA00023170"/>
    </source>
</evidence>
<dbReference type="Gene3D" id="1.10.287.70">
    <property type="match status" value="1"/>
</dbReference>
<dbReference type="InterPro" id="IPR001320">
    <property type="entry name" value="Iontro_rcpt_C"/>
</dbReference>
<dbReference type="InterPro" id="IPR052192">
    <property type="entry name" value="Insect_Ionotropic_Sensory_Rcpt"/>
</dbReference>
<protein>
    <recommendedName>
        <fullName evidence="10">Ionotropic glutamate receptor C-terminal domain-containing protein</fullName>
    </recommendedName>
</protein>
<keyword evidence="7" id="KW-0675">Receptor</keyword>
<evidence type="ECO:0000256" key="2">
    <source>
        <dbReference type="ARBA" id="ARBA00008685"/>
    </source>
</evidence>
<keyword evidence="4 9" id="KW-0812">Transmembrane</keyword>
<dbReference type="GO" id="GO:0050906">
    <property type="term" value="P:detection of stimulus involved in sensory perception"/>
    <property type="evidence" value="ECO:0007669"/>
    <property type="project" value="UniProtKB-ARBA"/>
</dbReference>
<feature type="transmembrane region" description="Helical" evidence="9">
    <location>
        <begin position="230"/>
        <end position="250"/>
    </location>
</feature>
<evidence type="ECO:0000256" key="1">
    <source>
        <dbReference type="ARBA" id="ARBA00004651"/>
    </source>
</evidence>
<sequence length="831" mass="95655">MGNQLQLFNQPYRWIIWGRTDHTIFKNLYFRVDSQIYLIEHPKRCCKNDTSDPVYKIKSLYKLSDAHLNVFENNLVEWTPQKGFLKYSTVTFFKQRKNLNHFNLNVSYVITDPDSYNHLEDFRNIHIDAISKLNWIIVGLLLSTLNASSTNIFQSTWGYKEGNSTIYSGMIGDLQSNRAEIGGTALFFTIDRVDVIEYVAPSAPTFMKFIFKAPPLSYVSNVFTLPFDTYVWYCCFALVPIIFIAVFIIVKWEWKDPVFKLKVEETHSNSITPLRPGFFDILVMELGAITQQGSDTEPKSNAGRAAIVFTFIAFMFLYTAYSANIVALLQSTTESIKTLEDLLRSRMGLGVEDIVYAHYYFKTADEPTRKAIYQQKVAPKGQKPNFFTKEEGIARVQKEFFGFHIELSTGYKVIADTFNENEKCSLKEIEFIKLLEPWLSIKKNSAYKEVIKVGLRKILESGLQRRNTNRLYLKKPVCHSKVYITTTWEATDPVFKNSKQHSNAAKLQPAWFDIILMQLGAITQQGAEAEPKSNSGRMVFVFTFISILFLYTAYTANIVALLQSTSDVIKNSEDLVNSGIGLGMRNISFVLRLLATSTDPITKSVYQKVSETGRRSNILELEEGMDRVRKEFFAFQTDPSVAYGIVKKTFQESEKCDLRQANRQNLFRSPFTWILWGHDHYQNMQNMYFRIDSKIFTIHKLKNKNMRSIKSLYKLNDYSIEFTEDLIAEWEHRHGFLWYNYLTYRNRSNLMGMDMKISSTAFFADVNNHLDDFKETHSDAPLKVTTAMLKVITEMVNITPVMAHDSGSNKCSGMIEDLESGLADLPGNNLC</sequence>
<comment type="subcellular location">
    <subcellularLocation>
        <location evidence="1">Cell membrane</location>
        <topology evidence="1">Multi-pass membrane protein</topology>
    </subcellularLocation>
</comment>
<feature type="domain" description="Ionotropic glutamate receptor C-terminal" evidence="10">
    <location>
        <begin position="231"/>
        <end position="426"/>
    </location>
</feature>
<dbReference type="GO" id="GO:0005886">
    <property type="term" value="C:plasma membrane"/>
    <property type="evidence" value="ECO:0007669"/>
    <property type="project" value="UniProtKB-SubCell"/>
</dbReference>
<dbReference type="OrthoDB" id="6117597at2759"/>
<evidence type="ECO:0000313" key="11">
    <source>
        <dbReference type="EMBL" id="CAG9829190.1"/>
    </source>
</evidence>
<evidence type="ECO:0000256" key="9">
    <source>
        <dbReference type="SAM" id="Phobius"/>
    </source>
</evidence>
<keyword evidence="3" id="KW-1003">Cell membrane</keyword>
<evidence type="ECO:0000259" key="10">
    <source>
        <dbReference type="Pfam" id="PF00060"/>
    </source>
</evidence>
<accession>A0A9N9XBA1</accession>
<reference evidence="11" key="1">
    <citation type="submission" date="2022-01" db="EMBL/GenBank/DDBJ databases">
        <authorList>
            <person name="King R."/>
        </authorList>
    </citation>
    <scope>NUCLEOTIDE SEQUENCE</scope>
</reference>
<dbReference type="PANTHER" id="PTHR42643">
    <property type="entry name" value="IONOTROPIC RECEPTOR 20A-RELATED"/>
    <property type="match status" value="1"/>
</dbReference>
<dbReference type="Pfam" id="PF00060">
    <property type="entry name" value="Lig_chan"/>
    <property type="match status" value="2"/>
</dbReference>
<gene>
    <name evidence="11" type="ORF">DIABBA_LOCUS3037</name>
</gene>
<feature type="transmembrane region" description="Helical" evidence="9">
    <location>
        <begin position="306"/>
        <end position="329"/>
    </location>
</feature>
<evidence type="ECO:0000256" key="5">
    <source>
        <dbReference type="ARBA" id="ARBA00022989"/>
    </source>
</evidence>
<dbReference type="AlphaFoldDB" id="A0A9N9XBA1"/>
<keyword evidence="8" id="KW-0325">Glycoprotein</keyword>
<evidence type="ECO:0000256" key="4">
    <source>
        <dbReference type="ARBA" id="ARBA00022692"/>
    </source>
</evidence>
<dbReference type="GO" id="GO:0015276">
    <property type="term" value="F:ligand-gated monoatomic ion channel activity"/>
    <property type="evidence" value="ECO:0007669"/>
    <property type="project" value="InterPro"/>
</dbReference>
<dbReference type="Proteomes" id="UP001153709">
    <property type="component" value="Chromosome 2"/>
</dbReference>
<organism evidence="11 12">
    <name type="scientific">Diabrotica balteata</name>
    <name type="common">Banded cucumber beetle</name>
    <dbReference type="NCBI Taxonomy" id="107213"/>
    <lineage>
        <taxon>Eukaryota</taxon>
        <taxon>Metazoa</taxon>
        <taxon>Ecdysozoa</taxon>
        <taxon>Arthropoda</taxon>
        <taxon>Hexapoda</taxon>
        <taxon>Insecta</taxon>
        <taxon>Pterygota</taxon>
        <taxon>Neoptera</taxon>
        <taxon>Endopterygota</taxon>
        <taxon>Coleoptera</taxon>
        <taxon>Polyphaga</taxon>
        <taxon>Cucujiformia</taxon>
        <taxon>Chrysomeloidea</taxon>
        <taxon>Chrysomelidae</taxon>
        <taxon>Galerucinae</taxon>
        <taxon>Diabroticina</taxon>
        <taxon>Diabroticites</taxon>
        <taxon>Diabrotica</taxon>
    </lineage>
</organism>
<dbReference type="PANTHER" id="PTHR42643:SF33">
    <property type="entry name" value="GLUTAMATE RECEPTOR 2-LIKE PROTEIN"/>
    <property type="match status" value="1"/>
</dbReference>